<feature type="domain" description="BTB" evidence="1">
    <location>
        <begin position="541"/>
        <end position="612"/>
    </location>
</feature>
<evidence type="ECO:0000313" key="2">
    <source>
        <dbReference type="EMBL" id="RPA75076.1"/>
    </source>
</evidence>
<sequence length="612" mass="69170">MSKNDPGTVLPWGHFGQSLRYRSRKQPYGGEEESDSEEEWSSTVPVSDIIKAVRIIYAGIPRPYQSEEEPEPATEAEYEKIEVLKKKAEHNYYNDYKFVCKLHSRAEVEKCRKSKVCKKTEDEEVKALRHEYEASGSKKLGNISASLESAMDSQGPVSTTPAPDVEYSIAIAETVSISKKRTFEDYFADDQSENVKLKVILFPSTSDEPKHYFLNPAQLKEASGYFAALMRFSGAEYQAGNVTLDEGFEGLEDAFEEFVSWVDSDQSAVHIDSTTASPSVVSHLVIPADRLLASSLRDQAVDELAAHHSSADGLLQDEAIEVAKIIYGGSIRPYGSISNEIPDGSWLDGLDAFAFKEFGFICGCNKFAEVECKCDCKRHSNHRPTGSDECECPGFGCYCNDDFYHHQVGDFIYRQCQGRHQDSCLEYNEERLESHKKEFVSDMRRLGYRNSKARKVAANHFAESLEDYRRMPAFKVLVEENGEFAYDLFAEDHRAGAAGGTCMRILYWGLDMKQIPTKESLPMKEKSKKRTFAESFGYELIHVVLAPSTSPEPKRYHLHATKLANASEYFAALLRFPGVEKEMKEVRLEEGYEGLEDAFETFAECIYQPELR</sequence>
<organism evidence="2 3">
    <name type="scientific">Ascobolus immersus RN42</name>
    <dbReference type="NCBI Taxonomy" id="1160509"/>
    <lineage>
        <taxon>Eukaryota</taxon>
        <taxon>Fungi</taxon>
        <taxon>Dikarya</taxon>
        <taxon>Ascomycota</taxon>
        <taxon>Pezizomycotina</taxon>
        <taxon>Pezizomycetes</taxon>
        <taxon>Pezizales</taxon>
        <taxon>Ascobolaceae</taxon>
        <taxon>Ascobolus</taxon>
    </lineage>
</organism>
<evidence type="ECO:0000313" key="3">
    <source>
        <dbReference type="Proteomes" id="UP000275078"/>
    </source>
</evidence>
<dbReference type="PROSITE" id="PS50097">
    <property type="entry name" value="BTB"/>
    <property type="match status" value="1"/>
</dbReference>
<protein>
    <recommendedName>
        <fullName evidence="1">BTB domain-containing protein</fullName>
    </recommendedName>
</protein>
<proteinExistence type="predicted"/>
<reference evidence="2 3" key="1">
    <citation type="journal article" date="2018" name="Nat. Ecol. Evol.">
        <title>Pezizomycetes genomes reveal the molecular basis of ectomycorrhizal truffle lifestyle.</title>
        <authorList>
            <person name="Murat C."/>
            <person name="Payen T."/>
            <person name="Noel B."/>
            <person name="Kuo A."/>
            <person name="Morin E."/>
            <person name="Chen J."/>
            <person name="Kohler A."/>
            <person name="Krizsan K."/>
            <person name="Balestrini R."/>
            <person name="Da Silva C."/>
            <person name="Montanini B."/>
            <person name="Hainaut M."/>
            <person name="Levati E."/>
            <person name="Barry K.W."/>
            <person name="Belfiori B."/>
            <person name="Cichocki N."/>
            <person name="Clum A."/>
            <person name="Dockter R.B."/>
            <person name="Fauchery L."/>
            <person name="Guy J."/>
            <person name="Iotti M."/>
            <person name="Le Tacon F."/>
            <person name="Lindquist E.A."/>
            <person name="Lipzen A."/>
            <person name="Malagnac F."/>
            <person name="Mello A."/>
            <person name="Molinier V."/>
            <person name="Miyauchi S."/>
            <person name="Poulain J."/>
            <person name="Riccioni C."/>
            <person name="Rubini A."/>
            <person name="Sitrit Y."/>
            <person name="Splivallo R."/>
            <person name="Traeger S."/>
            <person name="Wang M."/>
            <person name="Zifcakova L."/>
            <person name="Wipf D."/>
            <person name="Zambonelli A."/>
            <person name="Paolocci F."/>
            <person name="Nowrousian M."/>
            <person name="Ottonello S."/>
            <person name="Baldrian P."/>
            <person name="Spatafora J.W."/>
            <person name="Henrissat B."/>
            <person name="Nagy L.G."/>
            <person name="Aury J.M."/>
            <person name="Wincker P."/>
            <person name="Grigoriev I.V."/>
            <person name="Bonfante P."/>
            <person name="Martin F.M."/>
        </authorList>
    </citation>
    <scope>NUCLEOTIDE SEQUENCE [LARGE SCALE GENOMIC DNA]</scope>
    <source>
        <strain evidence="2 3">RN42</strain>
    </source>
</reference>
<accession>A0A3N4HQ24</accession>
<dbReference type="OrthoDB" id="1022638at2759"/>
<evidence type="ECO:0000259" key="1">
    <source>
        <dbReference type="PROSITE" id="PS50097"/>
    </source>
</evidence>
<gene>
    <name evidence="2" type="ORF">BJ508DRAFT_365881</name>
</gene>
<dbReference type="Proteomes" id="UP000275078">
    <property type="component" value="Unassembled WGS sequence"/>
</dbReference>
<keyword evidence="3" id="KW-1185">Reference proteome</keyword>
<dbReference type="EMBL" id="ML119772">
    <property type="protein sequence ID" value="RPA75076.1"/>
    <property type="molecule type" value="Genomic_DNA"/>
</dbReference>
<dbReference type="InterPro" id="IPR000210">
    <property type="entry name" value="BTB/POZ_dom"/>
</dbReference>
<name>A0A3N4HQ24_ASCIM</name>
<dbReference type="AlphaFoldDB" id="A0A3N4HQ24"/>